<dbReference type="PANTHER" id="PTHR35841">
    <property type="entry name" value="PHOSPHONATES-BINDING PERIPLASMIC PROTEIN"/>
    <property type="match status" value="1"/>
</dbReference>
<dbReference type="Pfam" id="PF12974">
    <property type="entry name" value="Phosphonate-bd"/>
    <property type="match status" value="1"/>
</dbReference>
<proteinExistence type="predicted"/>
<dbReference type="SUPFAM" id="SSF53850">
    <property type="entry name" value="Periplasmic binding protein-like II"/>
    <property type="match status" value="1"/>
</dbReference>
<dbReference type="AlphaFoldDB" id="A0A3B0ZYU1"/>
<dbReference type="Gene3D" id="3.40.190.10">
    <property type="entry name" value="Periplasmic binding protein-like II"/>
    <property type="match status" value="2"/>
</dbReference>
<evidence type="ECO:0000313" key="1">
    <source>
        <dbReference type="EMBL" id="VAW91129.1"/>
    </source>
</evidence>
<accession>A0A3B0ZYU1</accession>
<dbReference type="EMBL" id="UOFS01000006">
    <property type="protein sequence ID" value="VAW91129.1"/>
    <property type="molecule type" value="Genomic_DNA"/>
</dbReference>
<reference evidence="1" key="1">
    <citation type="submission" date="2018-06" db="EMBL/GenBank/DDBJ databases">
        <authorList>
            <person name="Zhirakovskaya E."/>
        </authorList>
    </citation>
    <scope>NUCLEOTIDE SEQUENCE</scope>
</reference>
<gene>
    <name evidence="1" type="ORF">MNBD_GAMMA22-2634</name>
</gene>
<dbReference type="PANTHER" id="PTHR35841:SF1">
    <property type="entry name" value="PHOSPHONATES-BINDING PERIPLASMIC PROTEIN"/>
    <property type="match status" value="1"/>
</dbReference>
<sequence length="302" mass="34503">MVLFLKPLLLMVCLVIVEILQSGRFQHNTLCAAPLPPVPVKSKQILRETQTYSFGVVPQLEQRRIYHIWRPILDELEARTNIKFKMIGTAKIPDFTRKFLKGEFDFVYMNPYHVIQSIDTQGYIPLVRDGGRSLKGIIVVSKDSKLKTLNDLQGLTIAFPSANALGASLLNKSALDMQKIQYQTHYVQTHSSVYLHIAKKLYQAGGGILSTLISQKQQIKNSLRIIYQSPPVTPHPISAHPRVVKEIRLKVKNALLEMSKSKHFQNYLNKIPIKKMTAATIDEYMSLRELHLERLYISEKIN</sequence>
<organism evidence="1">
    <name type="scientific">hydrothermal vent metagenome</name>
    <dbReference type="NCBI Taxonomy" id="652676"/>
    <lineage>
        <taxon>unclassified sequences</taxon>
        <taxon>metagenomes</taxon>
        <taxon>ecological metagenomes</taxon>
    </lineage>
</organism>
<protein>
    <submittedName>
        <fullName evidence="1">Phosphonate ABC transporter phosphate-binding periplasmic component (TC 3.A.1.9.1)</fullName>
    </submittedName>
</protein>
<name>A0A3B0ZYU1_9ZZZZ</name>